<keyword evidence="2" id="KW-0472">Membrane</keyword>
<keyword evidence="2" id="KW-0812">Transmembrane</keyword>
<protein>
    <submittedName>
        <fullName evidence="3">Uncharacterized protein</fullName>
    </submittedName>
</protein>
<keyword evidence="4" id="KW-1185">Reference proteome</keyword>
<proteinExistence type="predicted"/>
<name>A0AAN6RW76_9PEZI</name>
<keyword evidence="2" id="KW-1133">Transmembrane helix</keyword>
<evidence type="ECO:0000313" key="4">
    <source>
        <dbReference type="Proteomes" id="UP001303889"/>
    </source>
</evidence>
<sequence>MAPIVYESGLEPAPQDFPEVTRDNHHHLPQYPQYPQYPSKPYPPPPTAAHEPFSAAPSASSTYDSHTFHSPPSSYAIPLTSTKSASQPRRLSLAGRTTICGCGLLVFILSCIIALLSAAVIALAATTGVQVQRANNAAAALNATATATAPAASATATAAIDGGCGANPGTVNKSVYTSFALLNSAQKFTRFCNRDAPSPPLLSLFTADFSTCIDACAGYTHYVPSSFPLPPSNSTNTNSTTNAIDSNGWSRNTTCTAVSFIPAWTNKGMATAGGAPGNCYLKGGPQNETGLTVPDIGVACHVAIALPLESE</sequence>
<feature type="transmembrane region" description="Helical" evidence="2">
    <location>
        <begin position="99"/>
        <end position="125"/>
    </location>
</feature>
<feature type="region of interest" description="Disordered" evidence="1">
    <location>
        <begin position="1"/>
        <end position="69"/>
    </location>
</feature>
<reference evidence="3" key="2">
    <citation type="submission" date="2023-05" db="EMBL/GenBank/DDBJ databases">
        <authorList>
            <consortium name="Lawrence Berkeley National Laboratory"/>
            <person name="Steindorff A."/>
            <person name="Hensen N."/>
            <person name="Bonometti L."/>
            <person name="Westerberg I."/>
            <person name="Brannstrom I.O."/>
            <person name="Guillou S."/>
            <person name="Cros-Aarteil S."/>
            <person name="Calhoun S."/>
            <person name="Haridas S."/>
            <person name="Kuo A."/>
            <person name="Mondo S."/>
            <person name="Pangilinan J."/>
            <person name="Riley R."/>
            <person name="Labutti K."/>
            <person name="Andreopoulos B."/>
            <person name="Lipzen A."/>
            <person name="Chen C."/>
            <person name="Yanf M."/>
            <person name="Daum C."/>
            <person name="Ng V."/>
            <person name="Clum A."/>
            <person name="Ohm R."/>
            <person name="Martin F."/>
            <person name="Silar P."/>
            <person name="Natvig D."/>
            <person name="Lalanne C."/>
            <person name="Gautier V."/>
            <person name="Ament-Velasquez S.L."/>
            <person name="Kruys A."/>
            <person name="Hutchinson M.I."/>
            <person name="Powell A.J."/>
            <person name="Barry K."/>
            <person name="Miller A.N."/>
            <person name="Grigoriev I.V."/>
            <person name="Debuchy R."/>
            <person name="Gladieux P."/>
            <person name="Thoren M.H."/>
            <person name="Johannesson H."/>
        </authorList>
    </citation>
    <scope>NUCLEOTIDE SEQUENCE</scope>
    <source>
        <strain evidence="3">CBS 103.79</strain>
    </source>
</reference>
<feature type="compositionally biased region" description="Polar residues" evidence="1">
    <location>
        <begin position="57"/>
        <end position="69"/>
    </location>
</feature>
<dbReference type="AlphaFoldDB" id="A0AAN6RW76"/>
<evidence type="ECO:0000313" key="3">
    <source>
        <dbReference type="EMBL" id="KAK3905717.1"/>
    </source>
</evidence>
<dbReference type="EMBL" id="MU855349">
    <property type="protein sequence ID" value="KAK3905717.1"/>
    <property type="molecule type" value="Genomic_DNA"/>
</dbReference>
<comment type="caution">
    <text evidence="3">The sequence shown here is derived from an EMBL/GenBank/DDBJ whole genome shotgun (WGS) entry which is preliminary data.</text>
</comment>
<organism evidence="3 4">
    <name type="scientific">Staphylotrichum tortipilum</name>
    <dbReference type="NCBI Taxonomy" id="2831512"/>
    <lineage>
        <taxon>Eukaryota</taxon>
        <taxon>Fungi</taxon>
        <taxon>Dikarya</taxon>
        <taxon>Ascomycota</taxon>
        <taxon>Pezizomycotina</taxon>
        <taxon>Sordariomycetes</taxon>
        <taxon>Sordariomycetidae</taxon>
        <taxon>Sordariales</taxon>
        <taxon>Chaetomiaceae</taxon>
        <taxon>Staphylotrichum</taxon>
    </lineage>
</organism>
<evidence type="ECO:0000256" key="1">
    <source>
        <dbReference type="SAM" id="MobiDB-lite"/>
    </source>
</evidence>
<feature type="compositionally biased region" description="Pro residues" evidence="1">
    <location>
        <begin position="38"/>
        <end position="47"/>
    </location>
</feature>
<evidence type="ECO:0000256" key="2">
    <source>
        <dbReference type="SAM" id="Phobius"/>
    </source>
</evidence>
<reference evidence="3" key="1">
    <citation type="journal article" date="2023" name="Mol. Phylogenet. Evol.">
        <title>Genome-scale phylogeny and comparative genomics of the fungal order Sordariales.</title>
        <authorList>
            <person name="Hensen N."/>
            <person name="Bonometti L."/>
            <person name="Westerberg I."/>
            <person name="Brannstrom I.O."/>
            <person name="Guillou S."/>
            <person name="Cros-Aarteil S."/>
            <person name="Calhoun S."/>
            <person name="Haridas S."/>
            <person name="Kuo A."/>
            <person name="Mondo S."/>
            <person name="Pangilinan J."/>
            <person name="Riley R."/>
            <person name="LaButti K."/>
            <person name="Andreopoulos B."/>
            <person name="Lipzen A."/>
            <person name="Chen C."/>
            <person name="Yan M."/>
            <person name="Daum C."/>
            <person name="Ng V."/>
            <person name="Clum A."/>
            <person name="Steindorff A."/>
            <person name="Ohm R.A."/>
            <person name="Martin F."/>
            <person name="Silar P."/>
            <person name="Natvig D.O."/>
            <person name="Lalanne C."/>
            <person name="Gautier V."/>
            <person name="Ament-Velasquez S.L."/>
            <person name="Kruys A."/>
            <person name="Hutchinson M.I."/>
            <person name="Powell A.J."/>
            <person name="Barry K."/>
            <person name="Miller A.N."/>
            <person name="Grigoriev I.V."/>
            <person name="Debuchy R."/>
            <person name="Gladieux P."/>
            <person name="Hiltunen Thoren M."/>
            <person name="Johannesson H."/>
        </authorList>
    </citation>
    <scope>NUCLEOTIDE SEQUENCE</scope>
    <source>
        <strain evidence="3">CBS 103.79</strain>
    </source>
</reference>
<dbReference type="Proteomes" id="UP001303889">
    <property type="component" value="Unassembled WGS sequence"/>
</dbReference>
<accession>A0AAN6RW76</accession>
<gene>
    <name evidence="3" type="ORF">C8A05DRAFT_30466</name>
</gene>